<dbReference type="RefSeq" id="WP_267771718.1">
    <property type="nucleotide sequence ID" value="NZ_JAPNKE010000002.1"/>
</dbReference>
<protein>
    <submittedName>
        <fullName evidence="1">Uncharacterized protein</fullName>
    </submittedName>
</protein>
<name>A0A9X3IZX0_9BACT</name>
<gene>
    <name evidence="1" type="ORF">OV079_26560</name>
</gene>
<proteinExistence type="predicted"/>
<evidence type="ECO:0000313" key="2">
    <source>
        <dbReference type="Proteomes" id="UP001150924"/>
    </source>
</evidence>
<keyword evidence="2" id="KW-1185">Reference proteome</keyword>
<evidence type="ECO:0000313" key="1">
    <source>
        <dbReference type="EMBL" id="MCY1009059.1"/>
    </source>
</evidence>
<sequence length="57" mass="6232">MHPIVGRRVIKAGDGDPDLVVGVHFHGESHLLLHDDDAFVRHDILPGTPCNIGDLEQ</sequence>
<dbReference type="AlphaFoldDB" id="A0A9X3IZX0"/>
<dbReference type="Proteomes" id="UP001150924">
    <property type="component" value="Unassembled WGS sequence"/>
</dbReference>
<organism evidence="1 2">
    <name type="scientific">Nannocystis pusilla</name>
    <dbReference type="NCBI Taxonomy" id="889268"/>
    <lineage>
        <taxon>Bacteria</taxon>
        <taxon>Pseudomonadati</taxon>
        <taxon>Myxococcota</taxon>
        <taxon>Polyangia</taxon>
        <taxon>Nannocystales</taxon>
        <taxon>Nannocystaceae</taxon>
        <taxon>Nannocystis</taxon>
    </lineage>
</organism>
<comment type="caution">
    <text evidence="1">The sequence shown here is derived from an EMBL/GenBank/DDBJ whole genome shotgun (WGS) entry which is preliminary data.</text>
</comment>
<dbReference type="EMBL" id="JAPNKE010000002">
    <property type="protein sequence ID" value="MCY1009059.1"/>
    <property type="molecule type" value="Genomic_DNA"/>
</dbReference>
<accession>A0A9X3IZX0</accession>
<reference evidence="1" key="1">
    <citation type="submission" date="2022-11" db="EMBL/GenBank/DDBJ databases">
        <title>Minimal conservation of predation-associated metabolite biosynthetic gene clusters underscores biosynthetic potential of Myxococcota including descriptions for ten novel species: Archangium lansinium sp. nov., Myxococcus landrumus sp. nov., Nannocystis bai.</title>
        <authorList>
            <person name="Ahearne A."/>
            <person name="Stevens C."/>
            <person name="Phillips K."/>
        </authorList>
    </citation>
    <scope>NUCLEOTIDE SEQUENCE</scope>
    <source>
        <strain evidence="1">Na p29</strain>
    </source>
</reference>